<evidence type="ECO:0000313" key="7">
    <source>
        <dbReference type="Proteomes" id="UP000034531"/>
    </source>
</evidence>
<dbReference type="InterPro" id="IPR036318">
    <property type="entry name" value="FAD-bd_PCMH-like_sf"/>
</dbReference>
<dbReference type="Gene3D" id="3.30.70.2740">
    <property type="match status" value="1"/>
</dbReference>
<dbReference type="InterPro" id="IPR016171">
    <property type="entry name" value="Vanillyl_alc_oxidase_C-sub2"/>
</dbReference>
<sequence>MTNLAQDLSKITKGEVSDDAKTLTQFSHDASLFEIKPQVVIFPKDEEDVEAVVSYVSKNKDKHPELSLTGRSAGTDMSGGAIGDSIVVSFTKYFNKTPTVNGNIATCQSGVYYRDFEAETLKRGLIFPSYPASRELCAMGGIFNNNSGGEKSLQYGKTEKYVKRVRGVLSDGKAYDIKALDEKGLKAKIGKNDFEGKIYKKMFELIDSDYDLLKKAKPDVSKNSSGYNLWDVYDRETKIFDLTKLWVGAQGTLGIFLEGDLELVPVHKHREMLIIFLHDMSHLGQIINEVLELKPESFESYDDNTLKLALRYFPEFAKQLGLLGTIEAGLAFFPAFFDLFTGRSLPKLVLQVDFTSNDLSEVEQKIKTLREKLKPFHPQTQIAEDSAEKRYWLVRRESFNLLRKKIRDKHTAPFIDDFDIKPEYISEVIPQITDILKKHPEFVFTVAGHVGDGNFHIIPLVDIKNPVVRQLIPQIADEVYAIIIKYKGSITAEHNDGLIRTPYVEKMFGEKVYKLFEETKRIFDPENIFNPRKKVGGSLDFAMKHLRVSW</sequence>
<dbReference type="Pfam" id="PF02913">
    <property type="entry name" value="FAD-oxidase_C"/>
    <property type="match status" value="1"/>
</dbReference>
<dbReference type="PANTHER" id="PTHR11748:SF119">
    <property type="entry name" value="D-2-HYDROXYGLUTARATE DEHYDROGENASE"/>
    <property type="match status" value="1"/>
</dbReference>
<dbReference type="EMBL" id="LBYI01000001">
    <property type="protein sequence ID" value="KKR51331.1"/>
    <property type="molecule type" value="Genomic_DNA"/>
</dbReference>
<dbReference type="SUPFAM" id="SSF55103">
    <property type="entry name" value="FAD-linked oxidases, C-terminal domain"/>
    <property type="match status" value="1"/>
</dbReference>
<keyword evidence="3" id="KW-0274">FAD</keyword>
<dbReference type="Proteomes" id="UP000034531">
    <property type="component" value="Unassembled WGS sequence"/>
</dbReference>
<reference evidence="6 7" key="1">
    <citation type="journal article" date="2015" name="Nature">
        <title>rRNA introns, odd ribosomes, and small enigmatic genomes across a large radiation of phyla.</title>
        <authorList>
            <person name="Brown C.T."/>
            <person name="Hug L.A."/>
            <person name="Thomas B.C."/>
            <person name="Sharon I."/>
            <person name="Castelle C.J."/>
            <person name="Singh A."/>
            <person name="Wilkins M.J."/>
            <person name="Williams K.H."/>
            <person name="Banfield J.F."/>
        </authorList>
    </citation>
    <scope>NUCLEOTIDE SEQUENCE [LARGE SCALE GENOMIC DNA]</scope>
</reference>
<feature type="domain" description="FAD-binding PCMH-type" evidence="5">
    <location>
        <begin position="33"/>
        <end position="266"/>
    </location>
</feature>
<dbReference type="AlphaFoldDB" id="A0A0G0RN58"/>
<evidence type="ECO:0000256" key="1">
    <source>
        <dbReference type="ARBA" id="ARBA00001974"/>
    </source>
</evidence>
<evidence type="ECO:0000256" key="4">
    <source>
        <dbReference type="ARBA" id="ARBA00023002"/>
    </source>
</evidence>
<evidence type="ECO:0000259" key="5">
    <source>
        <dbReference type="PROSITE" id="PS51387"/>
    </source>
</evidence>
<evidence type="ECO:0000256" key="2">
    <source>
        <dbReference type="ARBA" id="ARBA00022630"/>
    </source>
</evidence>
<comment type="caution">
    <text evidence="6">The sequence shown here is derived from an EMBL/GenBank/DDBJ whole genome shotgun (WGS) entry which is preliminary data.</text>
</comment>
<dbReference type="InterPro" id="IPR006094">
    <property type="entry name" value="Oxid_FAD_bind_N"/>
</dbReference>
<accession>A0A0G0RN58</accession>
<keyword evidence="2" id="KW-0285">Flavoprotein</keyword>
<comment type="cofactor">
    <cofactor evidence="1">
        <name>FAD</name>
        <dbReference type="ChEBI" id="CHEBI:57692"/>
    </cofactor>
</comment>
<keyword evidence="4" id="KW-0560">Oxidoreductase</keyword>
<dbReference type="InterPro" id="IPR016164">
    <property type="entry name" value="FAD-linked_Oxase-like_C"/>
</dbReference>
<proteinExistence type="predicted"/>
<dbReference type="GO" id="GO:0071949">
    <property type="term" value="F:FAD binding"/>
    <property type="evidence" value="ECO:0007669"/>
    <property type="project" value="InterPro"/>
</dbReference>
<dbReference type="GO" id="GO:0008720">
    <property type="term" value="F:D-lactate dehydrogenase (NAD+) activity"/>
    <property type="evidence" value="ECO:0007669"/>
    <property type="project" value="TreeGrafter"/>
</dbReference>
<organism evidence="6 7">
    <name type="scientific">Candidatus Curtissbacteria bacterium GW2011_GWA1_40_16</name>
    <dbReference type="NCBI Taxonomy" id="1618405"/>
    <lineage>
        <taxon>Bacteria</taxon>
        <taxon>Candidatus Curtissiibacteriota</taxon>
    </lineage>
</organism>
<dbReference type="Gene3D" id="1.10.45.10">
    <property type="entry name" value="Vanillyl-alcohol Oxidase, Chain A, domain 4"/>
    <property type="match status" value="1"/>
</dbReference>
<dbReference type="GO" id="GO:1903457">
    <property type="term" value="P:lactate catabolic process"/>
    <property type="evidence" value="ECO:0007669"/>
    <property type="project" value="TreeGrafter"/>
</dbReference>
<dbReference type="SUPFAM" id="SSF56176">
    <property type="entry name" value="FAD-binding/transporter-associated domain-like"/>
    <property type="match status" value="1"/>
</dbReference>
<gene>
    <name evidence="6" type="ORF">UT84_C0001G0016</name>
</gene>
<dbReference type="GO" id="GO:0004458">
    <property type="term" value="F:D-lactate dehydrogenase (cytochrome) activity"/>
    <property type="evidence" value="ECO:0007669"/>
    <property type="project" value="TreeGrafter"/>
</dbReference>
<evidence type="ECO:0000313" key="6">
    <source>
        <dbReference type="EMBL" id="KKR51331.1"/>
    </source>
</evidence>
<dbReference type="PROSITE" id="PS51387">
    <property type="entry name" value="FAD_PCMH"/>
    <property type="match status" value="1"/>
</dbReference>
<name>A0A0G0RN58_9BACT</name>
<evidence type="ECO:0000256" key="3">
    <source>
        <dbReference type="ARBA" id="ARBA00022827"/>
    </source>
</evidence>
<dbReference type="InterPro" id="IPR016169">
    <property type="entry name" value="FAD-bd_PCMH_sub2"/>
</dbReference>
<dbReference type="InterPro" id="IPR016166">
    <property type="entry name" value="FAD-bd_PCMH"/>
</dbReference>
<dbReference type="InterPro" id="IPR004113">
    <property type="entry name" value="FAD-bd_oxidored_4_C"/>
</dbReference>
<dbReference type="Pfam" id="PF01565">
    <property type="entry name" value="FAD_binding_4"/>
    <property type="match status" value="1"/>
</dbReference>
<dbReference type="PANTHER" id="PTHR11748">
    <property type="entry name" value="D-LACTATE DEHYDROGENASE"/>
    <property type="match status" value="1"/>
</dbReference>
<protein>
    <submittedName>
        <fullName evidence="6">Oxidoreductase</fullName>
    </submittedName>
</protein>
<dbReference type="Gene3D" id="3.30.465.10">
    <property type="match status" value="1"/>
</dbReference>